<keyword evidence="7" id="KW-1185">Reference proteome</keyword>
<keyword evidence="2" id="KW-0805">Transcription regulation</keyword>
<sequence>MDVRHFDSDALAALVAVADFGSFTAAAEHLGKTQAAVSMSVARLEDRLGKKLFERGHRRVTATVTGECLIGYARQIQSIEAEALEAVADRVTESRVRLGMPDDFVASMGEALLHRFSPQNRALYIDLSCDFSRKLRLMMHNGELDVAIVTQGPEDPPEAVFRYERQVWCTGPNGYPEHEDVLRLAMFSDDCSARPRVFAILDRAGRPWRLAHTSSHVSGIHLAVASGSMLTVLPESAVPAGWRRLGEEDGLPALPALPLVLLVSRSERLAARRLAAFLRHEFARPYEPDIGGVSWIAPTEERDLPAASNKAGL</sequence>
<evidence type="ECO:0000313" key="7">
    <source>
        <dbReference type="Proteomes" id="UP001143330"/>
    </source>
</evidence>
<evidence type="ECO:0000256" key="4">
    <source>
        <dbReference type="ARBA" id="ARBA00023163"/>
    </source>
</evidence>
<dbReference type="GO" id="GO:0003677">
    <property type="term" value="F:DNA binding"/>
    <property type="evidence" value="ECO:0007669"/>
    <property type="project" value="UniProtKB-KW"/>
</dbReference>
<name>A0A9W6JX55_9HYPH</name>
<feature type="domain" description="HTH lysR-type" evidence="5">
    <location>
        <begin position="1"/>
        <end position="63"/>
    </location>
</feature>
<dbReference type="Pfam" id="PF00126">
    <property type="entry name" value="HTH_1"/>
    <property type="match status" value="1"/>
</dbReference>
<evidence type="ECO:0000313" key="6">
    <source>
        <dbReference type="EMBL" id="GLK84797.1"/>
    </source>
</evidence>
<proteinExistence type="inferred from homology"/>
<evidence type="ECO:0000259" key="5">
    <source>
        <dbReference type="PROSITE" id="PS50931"/>
    </source>
</evidence>
<dbReference type="PRINTS" id="PR00039">
    <property type="entry name" value="HTHLYSR"/>
</dbReference>
<dbReference type="Proteomes" id="UP001143330">
    <property type="component" value="Unassembled WGS sequence"/>
</dbReference>
<organism evidence="6 7">
    <name type="scientific">Ancylobacter defluvii</name>
    <dbReference type="NCBI Taxonomy" id="1282440"/>
    <lineage>
        <taxon>Bacteria</taxon>
        <taxon>Pseudomonadati</taxon>
        <taxon>Pseudomonadota</taxon>
        <taxon>Alphaproteobacteria</taxon>
        <taxon>Hyphomicrobiales</taxon>
        <taxon>Xanthobacteraceae</taxon>
        <taxon>Ancylobacter</taxon>
    </lineage>
</organism>
<protein>
    <submittedName>
        <fullName evidence="6">LysR family transcriptional regulator</fullName>
    </submittedName>
</protein>
<dbReference type="GO" id="GO:0003700">
    <property type="term" value="F:DNA-binding transcription factor activity"/>
    <property type="evidence" value="ECO:0007669"/>
    <property type="project" value="InterPro"/>
</dbReference>
<keyword evidence="4" id="KW-0804">Transcription</keyword>
<evidence type="ECO:0000256" key="1">
    <source>
        <dbReference type="ARBA" id="ARBA00009437"/>
    </source>
</evidence>
<dbReference type="SUPFAM" id="SSF53850">
    <property type="entry name" value="Periplasmic binding protein-like II"/>
    <property type="match status" value="1"/>
</dbReference>
<keyword evidence="3" id="KW-0238">DNA-binding</keyword>
<accession>A0A9W6JX55</accession>
<evidence type="ECO:0000256" key="2">
    <source>
        <dbReference type="ARBA" id="ARBA00023015"/>
    </source>
</evidence>
<dbReference type="Gene3D" id="3.40.190.10">
    <property type="entry name" value="Periplasmic binding protein-like II"/>
    <property type="match status" value="2"/>
</dbReference>
<dbReference type="FunFam" id="1.10.10.10:FF:000001">
    <property type="entry name" value="LysR family transcriptional regulator"/>
    <property type="match status" value="1"/>
</dbReference>
<dbReference type="AlphaFoldDB" id="A0A9W6JX55"/>
<dbReference type="EMBL" id="BSFM01000014">
    <property type="protein sequence ID" value="GLK84797.1"/>
    <property type="molecule type" value="Genomic_DNA"/>
</dbReference>
<dbReference type="InterPro" id="IPR036390">
    <property type="entry name" value="WH_DNA-bd_sf"/>
</dbReference>
<dbReference type="PANTHER" id="PTHR30579">
    <property type="entry name" value="TRANSCRIPTIONAL REGULATOR"/>
    <property type="match status" value="1"/>
</dbReference>
<comment type="caution">
    <text evidence="6">The sequence shown here is derived from an EMBL/GenBank/DDBJ whole genome shotgun (WGS) entry which is preliminary data.</text>
</comment>
<dbReference type="InterPro" id="IPR000847">
    <property type="entry name" value="LysR_HTH_N"/>
</dbReference>
<dbReference type="Pfam" id="PF03466">
    <property type="entry name" value="LysR_substrate"/>
    <property type="match status" value="1"/>
</dbReference>
<reference evidence="6" key="1">
    <citation type="journal article" date="2014" name="Int. J. Syst. Evol. Microbiol.">
        <title>Complete genome sequence of Corynebacterium casei LMG S-19264T (=DSM 44701T), isolated from a smear-ripened cheese.</title>
        <authorList>
            <consortium name="US DOE Joint Genome Institute (JGI-PGF)"/>
            <person name="Walter F."/>
            <person name="Albersmeier A."/>
            <person name="Kalinowski J."/>
            <person name="Ruckert C."/>
        </authorList>
    </citation>
    <scope>NUCLEOTIDE SEQUENCE</scope>
    <source>
        <strain evidence="6">VKM B-2789</strain>
    </source>
</reference>
<dbReference type="PANTHER" id="PTHR30579:SF7">
    <property type="entry name" value="HTH-TYPE TRANSCRIPTIONAL REGULATOR LRHA-RELATED"/>
    <property type="match status" value="1"/>
</dbReference>
<evidence type="ECO:0000256" key="3">
    <source>
        <dbReference type="ARBA" id="ARBA00023125"/>
    </source>
</evidence>
<dbReference type="InterPro" id="IPR050176">
    <property type="entry name" value="LTTR"/>
</dbReference>
<gene>
    <name evidence="6" type="ORF">GCM10017653_28670</name>
</gene>
<dbReference type="SUPFAM" id="SSF46785">
    <property type="entry name" value="Winged helix' DNA-binding domain"/>
    <property type="match status" value="1"/>
</dbReference>
<reference evidence="6" key="2">
    <citation type="submission" date="2023-01" db="EMBL/GenBank/DDBJ databases">
        <authorList>
            <person name="Sun Q."/>
            <person name="Evtushenko L."/>
        </authorList>
    </citation>
    <scope>NUCLEOTIDE SEQUENCE</scope>
    <source>
        <strain evidence="6">VKM B-2789</strain>
    </source>
</reference>
<dbReference type="InterPro" id="IPR036388">
    <property type="entry name" value="WH-like_DNA-bd_sf"/>
</dbReference>
<comment type="similarity">
    <text evidence="1">Belongs to the LysR transcriptional regulatory family.</text>
</comment>
<dbReference type="InterPro" id="IPR005119">
    <property type="entry name" value="LysR_subst-bd"/>
</dbReference>
<dbReference type="Gene3D" id="1.10.10.10">
    <property type="entry name" value="Winged helix-like DNA-binding domain superfamily/Winged helix DNA-binding domain"/>
    <property type="match status" value="1"/>
</dbReference>
<dbReference type="PROSITE" id="PS50931">
    <property type="entry name" value="HTH_LYSR"/>
    <property type="match status" value="1"/>
</dbReference>